<dbReference type="InterPro" id="IPR036689">
    <property type="entry name" value="ESAT-6-like_sf"/>
</dbReference>
<protein>
    <submittedName>
        <fullName evidence="1">Type VII secretion target</fullName>
    </submittedName>
</protein>
<dbReference type="RefSeq" id="WP_378413846.1">
    <property type="nucleotide sequence ID" value="NZ_JBHSFO010000001.1"/>
</dbReference>
<proteinExistence type="predicted"/>
<dbReference type="SUPFAM" id="SSF140453">
    <property type="entry name" value="EsxAB dimer-like"/>
    <property type="match status" value="1"/>
</dbReference>
<dbReference type="EMBL" id="JBHSFO010000001">
    <property type="protein sequence ID" value="MFC4602589.1"/>
    <property type="molecule type" value="Genomic_DNA"/>
</dbReference>
<gene>
    <name evidence="1" type="ORF">ACFO6S_02665</name>
</gene>
<dbReference type="Proteomes" id="UP001595914">
    <property type="component" value="Unassembled WGS sequence"/>
</dbReference>
<evidence type="ECO:0000313" key="2">
    <source>
        <dbReference type="Proteomes" id="UP001595914"/>
    </source>
</evidence>
<comment type="caution">
    <text evidence="1">The sequence shown here is derived from an EMBL/GenBank/DDBJ whole genome shotgun (WGS) entry which is preliminary data.</text>
</comment>
<sequence length="105" mass="10247">MNEFSAATDGIRGFGAVAGTLATQVHAAAVGAAAAGPALLGPAFGLIGGEFVTAFAAAQDRHTRSLTDLAVVLDSMSTTAATNADAYDRVDDGVATGLRVVGPGA</sequence>
<accession>A0ABV9FQN7</accession>
<dbReference type="Pfam" id="PF10824">
    <property type="entry name" value="T7SS_ESX_EspC"/>
    <property type="match status" value="1"/>
</dbReference>
<dbReference type="InterPro" id="IPR022536">
    <property type="entry name" value="EspC"/>
</dbReference>
<keyword evidence="2" id="KW-1185">Reference proteome</keyword>
<evidence type="ECO:0000313" key="1">
    <source>
        <dbReference type="EMBL" id="MFC4602589.1"/>
    </source>
</evidence>
<name>A0ABV9FQN7_9NOCA</name>
<reference evidence="2" key="1">
    <citation type="journal article" date="2019" name="Int. J. Syst. Evol. Microbiol.">
        <title>The Global Catalogue of Microorganisms (GCM) 10K type strain sequencing project: providing services to taxonomists for standard genome sequencing and annotation.</title>
        <authorList>
            <consortium name="The Broad Institute Genomics Platform"/>
            <consortium name="The Broad Institute Genome Sequencing Center for Infectious Disease"/>
            <person name="Wu L."/>
            <person name="Ma J."/>
        </authorList>
    </citation>
    <scope>NUCLEOTIDE SEQUENCE [LARGE SCALE GENOMIC DNA]</scope>
    <source>
        <strain evidence="2">CCUG 54520</strain>
    </source>
</reference>
<organism evidence="1 2">
    <name type="scientific">Rhodococcus kronopolitis</name>
    <dbReference type="NCBI Taxonomy" id="1460226"/>
    <lineage>
        <taxon>Bacteria</taxon>
        <taxon>Bacillati</taxon>
        <taxon>Actinomycetota</taxon>
        <taxon>Actinomycetes</taxon>
        <taxon>Mycobacteriales</taxon>
        <taxon>Nocardiaceae</taxon>
        <taxon>Rhodococcus</taxon>
    </lineage>
</organism>